<gene>
    <name evidence="1" type="ORF">Ga0061065_11079</name>
</gene>
<protein>
    <submittedName>
        <fullName evidence="1">Uncharacterized protein</fullName>
    </submittedName>
</protein>
<evidence type="ECO:0000313" key="1">
    <source>
        <dbReference type="EMBL" id="CUB05372.1"/>
    </source>
</evidence>
<dbReference type="STRING" id="1137284.GCA_001418205_02920"/>
<dbReference type="AlphaFoldDB" id="A0A0K6IPX2"/>
<accession>A0A0K6IPX2</accession>
<reference evidence="2" key="1">
    <citation type="submission" date="2015-08" db="EMBL/GenBank/DDBJ databases">
        <authorList>
            <person name="Varghese N."/>
        </authorList>
    </citation>
    <scope>NUCLEOTIDE SEQUENCE [LARGE SCALE GENOMIC DNA]</scope>
    <source>
        <strain evidence="2">JCM 18476</strain>
    </source>
</reference>
<dbReference type="EMBL" id="CYHG01000010">
    <property type="protein sequence ID" value="CUB05372.1"/>
    <property type="molecule type" value="Genomic_DNA"/>
</dbReference>
<organism evidence="1 2">
    <name type="scientific">Marinomonas fungiae</name>
    <dbReference type="NCBI Taxonomy" id="1137284"/>
    <lineage>
        <taxon>Bacteria</taxon>
        <taxon>Pseudomonadati</taxon>
        <taxon>Pseudomonadota</taxon>
        <taxon>Gammaproteobacteria</taxon>
        <taxon>Oceanospirillales</taxon>
        <taxon>Oceanospirillaceae</taxon>
        <taxon>Marinomonas</taxon>
    </lineage>
</organism>
<sequence>MDGKFHTFLGANSATTGYYRISNDGKESSFTVDYFHGEFEGAATFSFMIDHAGVSQCH</sequence>
<dbReference type="RefSeq" id="WP_162265217.1">
    <property type="nucleotide sequence ID" value="NZ_CYHG01000010.1"/>
</dbReference>
<name>A0A0K6IPX2_9GAMM</name>
<dbReference type="Proteomes" id="UP000182769">
    <property type="component" value="Unassembled WGS sequence"/>
</dbReference>
<keyword evidence="2" id="KW-1185">Reference proteome</keyword>
<evidence type="ECO:0000313" key="2">
    <source>
        <dbReference type="Proteomes" id="UP000182769"/>
    </source>
</evidence>
<proteinExistence type="predicted"/>